<dbReference type="InterPro" id="IPR007822">
    <property type="entry name" value="LANC-like"/>
</dbReference>
<reference evidence="3 4" key="1">
    <citation type="submission" date="2021-07" db="EMBL/GenBank/DDBJ databases">
        <title>Sequencing Streptomyces halstedii LGO-A4 genome an citrus endophytic actinomycete.</title>
        <authorList>
            <person name="Samborskyy M."/>
            <person name="Scott N."/>
            <person name="Deglau R."/>
            <person name="Dickens S."/>
            <person name="Oliveira L.G."/>
        </authorList>
    </citation>
    <scope>NUCLEOTIDE SEQUENCE [LARGE SCALE GENOMIC DNA]</scope>
    <source>
        <strain evidence="3 4">LGO-A4</strain>
    </source>
</reference>
<feature type="compositionally biased region" description="Gly residues" evidence="1">
    <location>
        <begin position="491"/>
        <end position="501"/>
    </location>
</feature>
<dbReference type="CDD" id="cd04791">
    <property type="entry name" value="LanC_SerThrkinase"/>
    <property type="match status" value="1"/>
</dbReference>
<dbReference type="Gene3D" id="3.30.200.20">
    <property type="entry name" value="Phosphorylase Kinase, domain 1"/>
    <property type="match status" value="1"/>
</dbReference>
<accession>A0ABS6TWQ3</accession>
<evidence type="ECO:0000313" key="4">
    <source>
        <dbReference type="Proteomes" id="UP000735541"/>
    </source>
</evidence>
<dbReference type="Pfam" id="PF25816">
    <property type="entry name" value="RamC_N"/>
    <property type="match status" value="1"/>
</dbReference>
<dbReference type="PROSITE" id="PS50011">
    <property type="entry name" value="PROTEIN_KINASE_DOM"/>
    <property type="match status" value="1"/>
</dbReference>
<gene>
    <name evidence="3" type="primary">lanKC</name>
    <name evidence="3" type="ORF">STHAL_24330</name>
</gene>
<dbReference type="InterPro" id="IPR057929">
    <property type="entry name" value="RamC_N"/>
</dbReference>
<dbReference type="Gene3D" id="1.50.10.10">
    <property type="match status" value="1"/>
</dbReference>
<dbReference type="NCBIfam" id="NF038151">
    <property type="entry name" value="lanthi_synth_III"/>
    <property type="match status" value="1"/>
</dbReference>
<dbReference type="SMART" id="SM00220">
    <property type="entry name" value="S_TKc"/>
    <property type="match status" value="1"/>
</dbReference>
<dbReference type="Proteomes" id="UP000735541">
    <property type="component" value="Unassembled WGS sequence"/>
</dbReference>
<organism evidence="3 4">
    <name type="scientific">Streptomyces halstedii</name>
    <dbReference type="NCBI Taxonomy" id="1944"/>
    <lineage>
        <taxon>Bacteria</taxon>
        <taxon>Bacillati</taxon>
        <taxon>Actinomycetota</taxon>
        <taxon>Actinomycetes</taxon>
        <taxon>Kitasatosporales</taxon>
        <taxon>Streptomycetaceae</taxon>
        <taxon>Streptomyces</taxon>
    </lineage>
</organism>
<evidence type="ECO:0000259" key="2">
    <source>
        <dbReference type="PROSITE" id="PS50011"/>
    </source>
</evidence>
<proteinExistence type="predicted"/>
<feature type="domain" description="Protein kinase" evidence="2">
    <location>
        <begin position="230"/>
        <end position="493"/>
    </location>
</feature>
<sequence>MNPEYASYCTVDRLFYDAPHRSSGSSGERGELYGPAREPAPEGWERSRRGDWFSLTPLGVRVPSQGWKIHVSSALDNAPSVLDRVAAYCVSRRLPFKFVPASGLLHLRNAKYADRAGSGKFITVYPRSDAEFPLVCGDLMRLLEGEHGPGILSDLRCGGGPVHVRYGAFAPRFCATPDGRLVPAVADPQGTLVPDPRGPSFTVPSWVETPPFLLPHLAARAAVSLDGLPYQVERALHFSNGGGVYLGRDTRDGARVVLKEARPHAGLAADGADAPARLERERAALEQLAGLDCVPSVRDVLDIGEHRFLVLEHIPGDTLNTVFARRFPLTVQDPSPADLAAHAAWADRIHGLVERAVRDVHGRGLVISDLHMSNVIVSEDGARVVLLDFEAASPTHRRERQIVANPAFVAPPDRRGTDIDGYALACLRLALFLPLTTLFGIDRGKAAPLAARAERVFGLAPGALDAAVEEIERRPDGDTAAVRPSGPAAHGSGGTGTGGGRALPAAADWPLSRDAMARAIAASCTPEREDRCFPGDIAQFASPAGGQSFAHGAAGVLYALSETGAASCPQALDWLERRSADPAPGTPAGFYDGLAGIAWTLGRLGRAEHAGRLGRLLARQPFEGLPAGLHSGQAGIALALDDLARTACPDDAAALSRAADRCAALAVRTLTENRPLAGTGLLHGATGIALLLIRRYEATGDPGLLDLAATALRRDLARCRPGADDALVVVEGKRTMPYLGAGSAGLATVLDDFLAHRPDEELATARHALLRACGSAFYIQPGLFRGVGGLVLHLARTPGDAGARQRVIRRHAGLLDLHAVPYGGGLAFPGEQLLRLSMDLATGTAGCLLALGSAFAGHPVALPFLPPARLPEPRTAAHSPVPSGAVNK</sequence>
<dbReference type="EMBL" id="JAHUVW010000001">
    <property type="protein sequence ID" value="MBV7672581.1"/>
    <property type="molecule type" value="Genomic_DNA"/>
</dbReference>
<dbReference type="InterPro" id="IPR000719">
    <property type="entry name" value="Prot_kinase_dom"/>
</dbReference>
<evidence type="ECO:0000256" key="1">
    <source>
        <dbReference type="SAM" id="MobiDB-lite"/>
    </source>
</evidence>
<feature type="region of interest" description="Disordered" evidence="1">
    <location>
        <begin position="473"/>
        <end position="503"/>
    </location>
</feature>
<feature type="region of interest" description="Disordered" evidence="1">
    <location>
        <begin position="20"/>
        <end position="46"/>
    </location>
</feature>
<comment type="caution">
    <text evidence="3">The sequence shown here is derived from an EMBL/GenBank/DDBJ whole genome shotgun (WGS) entry which is preliminary data.</text>
</comment>
<dbReference type="InterPro" id="IPR012341">
    <property type="entry name" value="6hp_glycosidase-like_sf"/>
</dbReference>
<dbReference type="InterPro" id="IPR058053">
    <property type="entry name" value="RamC_C"/>
</dbReference>
<dbReference type="RefSeq" id="WP_228871481.1">
    <property type="nucleotide sequence ID" value="NZ_JAHUVW010000001.1"/>
</dbReference>
<protein>
    <submittedName>
        <fullName evidence="3">Class III lanthionine synthetase LanKC</fullName>
    </submittedName>
</protein>
<dbReference type="SUPFAM" id="SSF158745">
    <property type="entry name" value="LanC-like"/>
    <property type="match status" value="1"/>
</dbReference>
<dbReference type="InterPro" id="IPR053524">
    <property type="entry name" value="Aerial_hyphae_peptide-synth"/>
</dbReference>
<dbReference type="InterPro" id="IPR011009">
    <property type="entry name" value="Kinase-like_dom_sf"/>
</dbReference>
<dbReference type="Gene3D" id="1.10.510.10">
    <property type="entry name" value="Transferase(Phosphotransferase) domain 1"/>
    <property type="match status" value="1"/>
</dbReference>
<dbReference type="SUPFAM" id="SSF56112">
    <property type="entry name" value="Protein kinase-like (PK-like)"/>
    <property type="match status" value="1"/>
</dbReference>
<dbReference type="Pfam" id="PF00069">
    <property type="entry name" value="Pkinase"/>
    <property type="match status" value="1"/>
</dbReference>
<dbReference type="SMART" id="SM01260">
    <property type="entry name" value="LANC_like"/>
    <property type="match status" value="1"/>
</dbReference>
<keyword evidence="4" id="KW-1185">Reference proteome</keyword>
<name>A0ABS6TWQ3_STRHA</name>
<evidence type="ECO:0000313" key="3">
    <source>
        <dbReference type="EMBL" id="MBV7672581.1"/>
    </source>
</evidence>